<proteinExistence type="predicted"/>
<reference evidence="2" key="1">
    <citation type="journal article" date="2017" name="Genome Biol.">
        <title>Comparative genomics reveals high biological diversity and specific adaptations in the industrially and medically important fungal genus Aspergillus.</title>
        <authorList>
            <person name="de Vries R.P."/>
            <person name="Riley R."/>
            <person name="Wiebenga A."/>
            <person name="Aguilar-Osorio G."/>
            <person name="Amillis S."/>
            <person name="Uchima C.A."/>
            <person name="Anderluh G."/>
            <person name="Asadollahi M."/>
            <person name="Askin M."/>
            <person name="Barry K."/>
            <person name="Battaglia E."/>
            <person name="Bayram O."/>
            <person name="Benocci T."/>
            <person name="Braus-Stromeyer S.A."/>
            <person name="Caldana C."/>
            <person name="Canovas D."/>
            <person name="Cerqueira G.C."/>
            <person name="Chen F."/>
            <person name="Chen W."/>
            <person name="Choi C."/>
            <person name="Clum A."/>
            <person name="Dos Santos R.A."/>
            <person name="Damasio A.R."/>
            <person name="Diallinas G."/>
            <person name="Emri T."/>
            <person name="Fekete E."/>
            <person name="Flipphi M."/>
            <person name="Freyberg S."/>
            <person name="Gallo A."/>
            <person name="Gournas C."/>
            <person name="Habgood R."/>
            <person name="Hainaut M."/>
            <person name="Harispe M.L."/>
            <person name="Henrissat B."/>
            <person name="Hilden K.S."/>
            <person name="Hope R."/>
            <person name="Hossain A."/>
            <person name="Karabika E."/>
            <person name="Karaffa L."/>
            <person name="Karanyi Z."/>
            <person name="Krasevec N."/>
            <person name="Kuo A."/>
            <person name="Kusch H."/>
            <person name="LaButti K."/>
            <person name="Lagendijk E.L."/>
            <person name="Lapidus A."/>
            <person name="Levasseur A."/>
            <person name="Lindquist E."/>
            <person name="Lipzen A."/>
            <person name="Logrieco A.F."/>
            <person name="MacCabe A."/>
            <person name="Maekelae M.R."/>
            <person name="Malavazi I."/>
            <person name="Melin P."/>
            <person name="Meyer V."/>
            <person name="Mielnichuk N."/>
            <person name="Miskei M."/>
            <person name="Molnar A.P."/>
            <person name="Mule G."/>
            <person name="Ngan C.Y."/>
            <person name="Orejas M."/>
            <person name="Orosz E."/>
            <person name="Ouedraogo J.P."/>
            <person name="Overkamp K.M."/>
            <person name="Park H.-S."/>
            <person name="Perrone G."/>
            <person name="Piumi F."/>
            <person name="Punt P.J."/>
            <person name="Ram A.F."/>
            <person name="Ramon A."/>
            <person name="Rauscher S."/>
            <person name="Record E."/>
            <person name="Riano-Pachon D.M."/>
            <person name="Robert V."/>
            <person name="Roehrig J."/>
            <person name="Ruller R."/>
            <person name="Salamov A."/>
            <person name="Salih N.S."/>
            <person name="Samson R.A."/>
            <person name="Sandor E."/>
            <person name="Sanguinetti M."/>
            <person name="Schuetze T."/>
            <person name="Sepcic K."/>
            <person name="Shelest E."/>
            <person name="Sherlock G."/>
            <person name="Sophianopoulou V."/>
            <person name="Squina F.M."/>
            <person name="Sun H."/>
            <person name="Susca A."/>
            <person name="Todd R.B."/>
            <person name="Tsang A."/>
            <person name="Unkles S.E."/>
            <person name="van de Wiele N."/>
            <person name="van Rossen-Uffink D."/>
            <person name="Oliveira J.V."/>
            <person name="Vesth T.C."/>
            <person name="Visser J."/>
            <person name="Yu J.-H."/>
            <person name="Zhou M."/>
            <person name="Andersen M.R."/>
            <person name="Archer D.B."/>
            <person name="Baker S.E."/>
            <person name="Benoit I."/>
            <person name="Brakhage A.A."/>
            <person name="Braus G.H."/>
            <person name="Fischer R."/>
            <person name="Frisvad J.C."/>
            <person name="Goldman G.H."/>
            <person name="Houbraken J."/>
            <person name="Oakley B."/>
            <person name="Pocsi I."/>
            <person name="Scazzocchio C."/>
            <person name="Seiboth B."/>
            <person name="vanKuyk P.A."/>
            <person name="Wortman J."/>
            <person name="Dyer P.S."/>
            <person name="Grigoriev I.V."/>
        </authorList>
    </citation>
    <scope>NUCLEOTIDE SEQUENCE [LARGE SCALE GENOMIC DNA]</scope>
    <source>
        <strain evidence="2">DTO 134E9</strain>
    </source>
</reference>
<keyword evidence="2" id="KW-1185">Reference proteome</keyword>
<dbReference type="AlphaFoldDB" id="A0A1L9RDK3"/>
<dbReference type="GeneID" id="63751785"/>
<sequence>MKTIKEKQEYFPARLNYSTTIYVRSHYKVLDMDDSIGCCSMPTSSDAWKITAFYDVATLGG</sequence>
<name>A0A1L9RDK3_ASPWE</name>
<dbReference type="VEuPathDB" id="FungiDB:ASPWEDRAFT_43043"/>
<evidence type="ECO:0000313" key="1">
    <source>
        <dbReference type="EMBL" id="OJJ33002.1"/>
    </source>
</evidence>
<organism evidence="1 2">
    <name type="scientific">Aspergillus wentii DTO 134E9</name>
    <dbReference type="NCBI Taxonomy" id="1073089"/>
    <lineage>
        <taxon>Eukaryota</taxon>
        <taxon>Fungi</taxon>
        <taxon>Dikarya</taxon>
        <taxon>Ascomycota</taxon>
        <taxon>Pezizomycotina</taxon>
        <taxon>Eurotiomycetes</taxon>
        <taxon>Eurotiomycetidae</taxon>
        <taxon>Eurotiales</taxon>
        <taxon>Aspergillaceae</taxon>
        <taxon>Aspergillus</taxon>
        <taxon>Aspergillus subgen. Cremei</taxon>
    </lineage>
</organism>
<gene>
    <name evidence="1" type="ORF">ASPWEDRAFT_43043</name>
</gene>
<protein>
    <submittedName>
        <fullName evidence="1">Uncharacterized protein</fullName>
    </submittedName>
</protein>
<dbReference type="EMBL" id="KV878214">
    <property type="protein sequence ID" value="OJJ33002.1"/>
    <property type="molecule type" value="Genomic_DNA"/>
</dbReference>
<dbReference type="Proteomes" id="UP000184383">
    <property type="component" value="Unassembled WGS sequence"/>
</dbReference>
<dbReference type="RefSeq" id="XP_040686679.1">
    <property type="nucleotide sequence ID" value="XM_040835937.1"/>
</dbReference>
<evidence type="ECO:0000313" key="2">
    <source>
        <dbReference type="Proteomes" id="UP000184383"/>
    </source>
</evidence>
<accession>A0A1L9RDK3</accession>